<dbReference type="EC" id="7.1.1.2" evidence="4 17"/>
<dbReference type="PANTHER" id="PTHR43507:SF20">
    <property type="entry name" value="NADH-UBIQUINONE OXIDOREDUCTASE CHAIN 4"/>
    <property type="match status" value="1"/>
</dbReference>
<evidence type="ECO:0000256" key="14">
    <source>
        <dbReference type="ARBA" id="ARBA00023128"/>
    </source>
</evidence>
<keyword evidence="14 17" id="KW-0496">Mitochondrion</keyword>
<evidence type="ECO:0000256" key="2">
    <source>
        <dbReference type="ARBA" id="ARBA00004225"/>
    </source>
</evidence>
<evidence type="ECO:0000256" key="7">
    <source>
        <dbReference type="ARBA" id="ARBA00022660"/>
    </source>
</evidence>
<feature type="transmembrane region" description="Helical" evidence="17">
    <location>
        <begin position="244"/>
        <end position="266"/>
    </location>
</feature>
<feature type="transmembrane region" description="Helical" evidence="17">
    <location>
        <begin position="111"/>
        <end position="130"/>
    </location>
</feature>
<dbReference type="InterPro" id="IPR001750">
    <property type="entry name" value="ND/Mrp_TM"/>
</dbReference>
<gene>
    <name evidence="19" type="primary">nad4</name>
</gene>
<comment type="catalytic activity">
    <reaction evidence="16 17">
        <text>a ubiquinone + NADH + 5 H(+)(in) = a ubiquinol + NAD(+) + 4 H(+)(out)</text>
        <dbReference type="Rhea" id="RHEA:29091"/>
        <dbReference type="Rhea" id="RHEA-COMP:9565"/>
        <dbReference type="Rhea" id="RHEA-COMP:9566"/>
        <dbReference type="ChEBI" id="CHEBI:15378"/>
        <dbReference type="ChEBI" id="CHEBI:16389"/>
        <dbReference type="ChEBI" id="CHEBI:17976"/>
        <dbReference type="ChEBI" id="CHEBI:57540"/>
        <dbReference type="ChEBI" id="CHEBI:57945"/>
        <dbReference type="EC" id="7.1.1.2"/>
    </reaction>
</comment>
<keyword evidence="11 17" id="KW-1133">Transmembrane helix</keyword>
<feature type="transmembrane region" description="Helical" evidence="17">
    <location>
        <begin position="219"/>
        <end position="238"/>
    </location>
</feature>
<evidence type="ECO:0000256" key="13">
    <source>
        <dbReference type="ARBA" id="ARBA00023075"/>
    </source>
</evidence>
<evidence type="ECO:0000256" key="12">
    <source>
        <dbReference type="ARBA" id="ARBA00023027"/>
    </source>
</evidence>
<proteinExistence type="inferred from homology"/>
<evidence type="ECO:0000256" key="9">
    <source>
        <dbReference type="ARBA" id="ARBA00022967"/>
    </source>
</evidence>
<dbReference type="PANTHER" id="PTHR43507">
    <property type="entry name" value="NADH-UBIQUINONE OXIDOREDUCTASE CHAIN 4"/>
    <property type="match status" value="1"/>
</dbReference>
<comment type="similarity">
    <text evidence="3 17">Belongs to the complex I subunit 4 family.</text>
</comment>
<dbReference type="PRINTS" id="PR01437">
    <property type="entry name" value="NUOXDRDTASE4"/>
</dbReference>
<evidence type="ECO:0000256" key="3">
    <source>
        <dbReference type="ARBA" id="ARBA00009025"/>
    </source>
</evidence>
<organism evidence="19">
    <name type="scientific">Sinergasilus undulatus</name>
    <dbReference type="NCBI Taxonomy" id="232572"/>
    <lineage>
        <taxon>Eukaryota</taxon>
        <taxon>Metazoa</taxon>
        <taxon>Ecdysozoa</taxon>
        <taxon>Arthropoda</taxon>
        <taxon>Crustacea</taxon>
        <taxon>Multicrustacea</taxon>
        <taxon>Hexanauplia</taxon>
        <taxon>Copepoda</taxon>
        <taxon>Poecilostomatoida</taxon>
        <taxon>Ergasilidae</taxon>
        <taxon>Sinergasilus</taxon>
    </lineage>
</organism>
<sequence>MMNLISILFILMLTTIALLMSKEMSILISVIMLTFLLISSDSLGAMVFIGDLVFMDSYSFSLILLTLLIFMMMPTLSVLLEFNNLNLKIKLMNILQMILIMIFVTTKSLTFYMLFELSLIPIFLIIAGWGYQFERLSAGAALIMYTVTASLPLLICIVWVNLNSKVVFMQMFNYMKFNEKYLMFGVLLMVMISFLVKLPIFLGHLWLPKAHVEAPASGSMILAAILLKLGGYGMLRFIPLFNSNLYLCIVVSLALWGGVLSALICIQGLDLKIIVAYSSIAHMAMVISALFVMSQMSVSGALLLMIAHGFSSSGLFLWVGIFSKYSNSRSLILNKSLISTNPTVCTAWFLVLAAGMGIPPSLNFWSELISVISICSDSWVNSLPCALLIFLAGAYTLLLYAMPTHSATSFTQNKKILTSPPEMLLGFNHVVWSFLLVIILDLIC</sequence>
<protein>
    <recommendedName>
        <fullName evidence="5 17">NADH-ubiquinone oxidoreductase chain 4</fullName>
        <ecNumber evidence="4 17">7.1.1.2</ecNumber>
    </recommendedName>
</protein>
<name>A0A873ADW7_9MAXI</name>
<dbReference type="GO" id="GO:0031966">
    <property type="term" value="C:mitochondrial membrane"/>
    <property type="evidence" value="ECO:0007669"/>
    <property type="project" value="UniProtKB-SubCell"/>
</dbReference>
<keyword evidence="12 17" id="KW-0520">NAD</keyword>
<keyword evidence="8 17" id="KW-0812">Transmembrane</keyword>
<evidence type="ECO:0000256" key="11">
    <source>
        <dbReference type="ARBA" id="ARBA00022989"/>
    </source>
</evidence>
<dbReference type="EMBL" id="MW080644">
    <property type="protein sequence ID" value="QOY46117.1"/>
    <property type="molecule type" value="Genomic_DNA"/>
</dbReference>
<feature type="transmembrane region" description="Helical" evidence="17">
    <location>
        <begin position="58"/>
        <end position="80"/>
    </location>
</feature>
<keyword evidence="7 17" id="KW-0679">Respiratory chain</keyword>
<geneLocation type="mitochondrion" evidence="19"/>
<comment type="function">
    <text evidence="17">Core subunit of the mitochondrial membrane respiratory chain NADH dehydrogenase (Complex I) which catalyzes electron transfer from NADH through the respiratory chain, using ubiquinone as an electron acceptor. Essential for the catalytic activity and assembly of complex I.</text>
</comment>
<evidence type="ECO:0000256" key="4">
    <source>
        <dbReference type="ARBA" id="ARBA00012944"/>
    </source>
</evidence>
<dbReference type="InterPro" id="IPR003918">
    <property type="entry name" value="NADH_UbQ_OxRdtase"/>
</dbReference>
<feature type="transmembrane region" description="Helical" evidence="17">
    <location>
        <begin position="378"/>
        <end position="402"/>
    </location>
</feature>
<evidence type="ECO:0000256" key="1">
    <source>
        <dbReference type="ARBA" id="ARBA00003257"/>
    </source>
</evidence>
<dbReference type="GO" id="GO:0042773">
    <property type="term" value="P:ATP synthesis coupled electron transport"/>
    <property type="evidence" value="ECO:0007669"/>
    <property type="project" value="InterPro"/>
</dbReference>
<dbReference type="GO" id="GO:0003954">
    <property type="term" value="F:NADH dehydrogenase activity"/>
    <property type="evidence" value="ECO:0007669"/>
    <property type="project" value="TreeGrafter"/>
</dbReference>
<evidence type="ECO:0000256" key="8">
    <source>
        <dbReference type="ARBA" id="ARBA00022692"/>
    </source>
</evidence>
<keyword evidence="15 17" id="KW-0472">Membrane</keyword>
<feature type="transmembrane region" description="Helical" evidence="17">
    <location>
        <begin position="7"/>
        <end position="38"/>
    </location>
</feature>
<comment type="function">
    <text evidence="1">Core subunit of the mitochondrial membrane respiratory chain NADH dehydrogenase (Complex I) that is believed to belong to the minimal assembly required for catalysis. Complex I functions in the transfer of electrons from NADH to the respiratory chain. The immediate electron acceptor for the enzyme is believed to be ubiquinone.</text>
</comment>
<evidence type="ECO:0000259" key="18">
    <source>
        <dbReference type="Pfam" id="PF00361"/>
    </source>
</evidence>
<keyword evidence="9" id="KW-1278">Translocase</keyword>
<feature type="transmembrane region" description="Helical" evidence="17">
    <location>
        <begin position="337"/>
        <end position="358"/>
    </location>
</feature>
<accession>A0A873ADW7</accession>
<dbReference type="GO" id="GO:0008137">
    <property type="term" value="F:NADH dehydrogenase (ubiquinone) activity"/>
    <property type="evidence" value="ECO:0007669"/>
    <property type="project" value="UniProtKB-UniRule"/>
</dbReference>
<feature type="transmembrane region" description="Helical" evidence="17">
    <location>
        <begin position="300"/>
        <end position="325"/>
    </location>
</feature>
<feature type="transmembrane region" description="Helical" evidence="17">
    <location>
        <begin position="423"/>
        <end position="443"/>
    </location>
</feature>
<feature type="transmembrane region" description="Helical" evidence="17">
    <location>
        <begin position="142"/>
        <end position="162"/>
    </location>
</feature>
<evidence type="ECO:0000256" key="10">
    <source>
        <dbReference type="ARBA" id="ARBA00022982"/>
    </source>
</evidence>
<dbReference type="AlphaFoldDB" id="A0A873ADW7"/>
<keyword evidence="10 17" id="KW-0249">Electron transport</keyword>
<feature type="transmembrane region" description="Helical" evidence="17">
    <location>
        <begin position="182"/>
        <end position="207"/>
    </location>
</feature>
<evidence type="ECO:0000313" key="19">
    <source>
        <dbReference type="EMBL" id="QOY46117.1"/>
    </source>
</evidence>
<evidence type="ECO:0000256" key="6">
    <source>
        <dbReference type="ARBA" id="ARBA00022448"/>
    </source>
</evidence>
<evidence type="ECO:0000256" key="15">
    <source>
        <dbReference type="ARBA" id="ARBA00023136"/>
    </source>
</evidence>
<keyword evidence="13 17" id="KW-0830">Ubiquinone</keyword>
<evidence type="ECO:0000256" key="17">
    <source>
        <dbReference type="RuleBase" id="RU003297"/>
    </source>
</evidence>
<evidence type="ECO:0000256" key="5">
    <source>
        <dbReference type="ARBA" id="ARBA00021006"/>
    </source>
</evidence>
<comment type="subcellular location">
    <subcellularLocation>
        <location evidence="2 17">Mitochondrion membrane</location>
        <topology evidence="2 17">Multi-pass membrane protein</topology>
    </subcellularLocation>
</comment>
<reference evidence="19" key="1">
    <citation type="submission" date="2020-10" db="EMBL/GenBank/DDBJ databases">
        <title>Complete mitochondrial genome of Sinergasilus undulates (Copepoda: Poecilostomatoida).</title>
        <authorList>
            <person name="Hua C."/>
        </authorList>
    </citation>
    <scope>NUCLEOTIDE SEQUENCE</scope>
</reference>
<keyword evidence="6 17" id="KW-0813">Transport</keyword>
<feature type="transmembrane region" description="Helical" evidence="17">
    <location>
        <begin position="273"/>
        <end position="294"/>
    </location>
</feature>
<dbReference type="GO" id="GO:0015990">
    <property type="term" value="P:electron transport coupled proton transport"/>
    <property type="evidence" value="ECO:0007669"/>
    <property type="project" value="TreeGrafter"/>
</dbReference>
<dbReference type="Pfam" id="PF00361">
    <property type="entry name" value="Proton_antipo_M"/>
    <property type="match status" value="1"/>
</dbReference>
<evidence type="ECO:0000256" key="16">
    <source>
        <dbReference type="ARBA" id="ARBA00049551"/>
    </source>
</evidence>
<dbReference type="GO" id="GO:0048039">
    <property type="term" value="F:ubiquinone binding"/>
    <property type="evidence" value="ECO:0007669"/>
    <property type="project" value="TreeGrafter"/>
</dbReference>
<feature type="domain" description="NADH:quinone oxidoreductase/Mrp antiporter transmembrane" evidence="18">
    <location>
        <begin position="109"/>
        <end position="381"/>
    </location>
</feature>